<gene>
    <name evidence="1" type="ORF">NCTC12123_02028</name>
</gene>
<dbReference type="AlphaFoldDB" id="A0A376FB77"/>
<name>A0A376FB77_ENTAS</name>
<organism evidence="1 2">
    <name type="scientific">Enterobacter asburiae</name>
    <dbReference type="NCBI Taxonomy" id="61645"/>
    <lineage>
        <taxon>Bacteria</taxon>
        <taxon>Pseudomonadati</taxon>
        <taxon>Pseudomonadota</taxon>
        <taxon>Gammaproteobacteria</taxon>
        <taxon>Enterobacterales</taxon>
        <taxon>Enterobacteriaceae</taxon>
        <taxon>Enterobacter</taxon>
        <taxon>Enterobacter cloacae complex</taxon>
    </lineage>
</organism>
<dbReference type="Proteomes" id="UP000255163">
    <property type="component" value="Unassembled WGS sequence"/>
</dbReference>
<sequence length="61" mass="6796">MIFLVRGRAIPVLGIFETLKLDYNQSALCSKTFFNIGFTSSDDEASTKRSEGGFNLERCTV</sequence>
<dbReference type="EMBL" id="UFYI01000007">
    <property type="protein sequence ID" value="STD20516.1"/>
    <property type="molecule type" value="Genomic_DNA"/>
</dbReference>
<accession>A0A376FB77</accession>
<protein>
    <submittedName>
        <fullName evidence="1">Uncharacterized protein</fullName>
    </submittedName>
</protein>
<reference evidence="1 2" key="1">
    <citation type="submission" date="2018-06" db="EMBL/GenBank/DDBJ databases">
        <authorList>
            <consortium name="Pathogen Informatics"/>
            <person name="Doyle S."/>
        </authorList>
    </citation>
    <scope>NUCLEOTIDE SEQUENCE [LARGE SCALE GENOMIC DNA]</scope>
    <source>
        <strain evidence="1 2">NCTC12123</strain>
    </source>
</reference>
<evidence type="ECO:0000313" key="1">
    <source>
        <dbReference type="EMBL" id="STD20516.1"/>
    </source>
</evidence>
<evidence type="ECO:0000313" key="2">
    <source>
        <dbReference type="Proteomes" id="UP000255163"/>
    </source>
</evidence>
<proteinExistence type="predicted"/>